<keyword evidence="2" id="KW-0677">Repeat</keyword>
<dbReference type="InterPro" id="IPR001611">
    <property type="entry name" value="Leu-rich_rpt"/>
</dbReference>
<evidence type="ECO:0000313" key="5">
    <source>
        <dbReference type="Proteomes" id="UP000092445"/>
    </source>
</evidence>
<dbReference type="InterPro" id="IPR032675">
    <property type="entry name" value="LRR_dom_sf"/>
</dbReference>
<evidence type="ECO:0008006" key="6">
    <source>
        <dbReference type="Google" id="ProtNLM"/>
    </source>
</evidence>
<dbReference type="PROSITE" id="PS51450">
    <property type="entry name" value="LRR"/>
    <property type="match status" value="1"/>
</dbReference>
<accession>A0A1A9ZKH6</accession>
<dbReference type="Pfam" id="PF13855">
    <property type="entry name" value="LRR_8"/>
    <property type="match status" value="1"/>
</dbReference>
<reference evidence="5" key="1">
    <citation type="submission" date="2014-03" db="EMBL/GenBank/DDBJ databases">
        <authorList>
            <person name="Aksoy S."/>
            <person name="Warren W."/>
            <person name="Wilson R.K."/>
        </authorList>
    </citation>
    <scope>NUCLEOTIDE SEQUENCE [LARGE SCALE GENOMIC DNA]</scope>
    <source>
        <strain evidence="5">IAEA</strain>
    </source>
</reference>
<evidence type="ECO:0000313" key="4">
    <source>
        <dbReference type="EnsemblMetazoa" id="GPAI017603-PA"/>
    </source>
</evidence>
<dbReference type="STRING" id="7398.A0A1A9ZKH6"/>
<dbReference type="VEuPathDB" id="VectorBase:GPAI017603"/>
<dbReference type="EnsemblMetazoa" id="GPAI017603-RA">
    <property type="protein sequence ID" value="GPAI017603-PA"/>
    <property type="gene ID" value="GPAI017603"/>
</dbReference>
<dbReference type="PANTHER" id="PTHR48051:SF42">
    <property type="entry name" value="LEUCINE-RICH REPEAT-CONTAINING PROTEIN 18-LIKE"/>
    <property type="match status" value="1"/>
</dbReference>
<reference evidence="4" key="2">
    <citation type="submission" date="2020-05" db="UniProtKB">
        <authorList>
            <consortium name="EnsemblMetazoa"/>
        </authorList>
    </citation>
    <scope>IDENTIFICATION</scope>
    <source>
        <strain evidence="4">IAEA</strain>
    </source>
</reference>
<protein>
    <recommendedName>
        <fullName evidence="6">Leucine-rich repeat-containing protein 59</fullName>
    </recommendedName>
</protein>
<evidence type="ECO:0000256" key="3">
    <source>
        <dbReference type="SAM" id="Phobius"/>
    </source>
</evidence>
<evidence type="ECO:0000256" key="1">
    <source>
        <dbReference type="ARBA" id="ARBA00022614"/>
    </source>
</evidence>
<organism evidence="4 5">
    <name type="scientific">Glossina pallidipes</name>
    <name type="common">Tsetse fly</name>
    <dbReference type="NCBI Taxonomy" id="7398"/>
    <lineage>
        <taxon>Eukaryota</taxon>
        <taxon>Metazoa</taxon>
        <taxon>Ecdysozoa</taxon>
        <taxon>Arthropoda</taxon>
        <taxon>Hexapoda</taxon>
        <taxon>Insecta</taxon>
        <taxon>Pterygota</taxon>
        <taxon>Neoptera</taxon>
        <taxon>Endopterygota</taxon>
        <taxon>Diptera</taxon>
        <taxon>Brachycera</taxon>
        <taxon>Muscomorpha</taxon>
        <taxon>Hippoboscoidea</taxon>
        <taxon>Glossinidae</taxon>
        <taxon>Glossina</taxon>
    </lineage>
</organism>
<keyword evidence="3" id="KW-0812">Transmembrane</keyword>
<dbReference type="PANTHER" id="PTHR48051">
    <property type="match status" value="1"/>
</dbReference>
<feature type="transmembrane region" description="Helical" evidence="3">
    <location>
        <begin position="197"/>
        <end position="219"/>
    </location>
</feature>
<dbReference type="GO" id="GO:0005737">
    <property type="term" value="C:cytoplasm"/>
    <property type="evidence" value="ECO:0007669"/>
    <property type="project" value="TreeGrafter"/>
</dbReference>
<dbReference type="AlphaFoldDB" id="A0A1A9ZKH6"/>
<dbReference type="Proteomes" id="UP000092445">
    <property type="component" value="Unassembled WGS sequence"/>
</dbReference>
<keyword evidence="5" id="KW-1185">Reference proteome</keyword>
<keyword evidence="3" id="KW-1133">Transmembrane helix</keyword>
<evidence type="ECO:0000256" key="2">
    <source>
        <dbReference type="ARBA" id="ARBA00022737"/>
    </source>
</evidence>
<name>A0A1A9ZKH6_GLOPL</name>
<dbReference type="SUPFAM" id="SSF52058">
    <property type="entry name" value="L domain-like"/>
    <property type="match status" value="1"/>
</dbReference>
<dbReference type="Gene3D" id="3.80.10.10">
    <property type="entry name" value="Ribonuclease Inhibitor"/>
    <property type="match status" value="1"/>
</dbReference>
<dbReference type="InterPro" id="IPR003591">
    <property type="entry name" value="Leu-rich_rpt_typical-subtyp"/>
</dbReference>
<keyword evidence="3" id="KW-0472">Membrane</keyword>
<proteinExistence type="predicted"/>
<keyword evidence="1" id="KW-0433">Leucine-rich repeat</keyword>
<dbReference type="InterPro" id="IPR050216">
    <property type="entry name" value="LRR_domain-containing"/>
</dbReference>
<sequence length="266" mass="30138">MPAKSKINVKDKVEDNVCDLSLSELKEVPVSEIASFKRVNVLDLSSNRLLTLGNNFTLLTRLVKLDLSKNKIKSLPDEFGVLRNLRHLNLYDNQLQYLPITFGDLNNLRYLDLKCNPLHTTLAKVVGPCLTNKDCQESAKKTVNFMTQLKANSTKEDYVNTHQQQTLASLSKEINADKTADGLLKANANSSRNHGTALSTLIIFLLLLGVNIVVIYMVMFKNPEIAEKLVEAIPHQYRNLIITKTEIFRLRVTDWISQFRTPPEEN</sequence>
<dbReference type="SMART" id="SM00369">
    <property type="entry name" value="LRR_TYP"/>
    <property type="match status" value="4"/>
</dbReference>